<dbReference type="PANTHER" id="PTHR42928">
    <property type="entry name" value="TRICARBOXYLATE-BINDING PROTEIN"/>
    <property type="match status" value="1"/>
</dbReference>
<dbReference type="Gene3D" id="3.40.190.150">
    <property type="entry name" value="Bordetella uptake gene, domain 1"/>
    <property type="match status" value="1"/>
</dbReference>
<protein>
    <submittedName>
        <fullName evidence="3">Putative exported protein</fullName>
    </submittedName>
</protein>
<name>A0A0C6P013_BORBO</name>
<evidence type="ECO:0000313" key="3">
    <source>
        <dbReference type="EMBL" id="CCJ52500.1"/>
    </source>
</evidence>
<dbReference type="EMBL" id="HE965806">
    <property type="protein sequence ID" value="CCJ52500.1"/>
    <property type="molecule type" value="Genomic_DNA"/>
</dbReference>
<dbReference type="CDD" id="cd07012">
    <property type="entry name" value="PBP2_Bug_TTT"/>
    <property type="match status" value="1"/>
</dbReference>
<dbReference type="InterPro" id="IPR042100">
    <property type="entry name" value="Bug_dom1"/>
</dbReference>
<dbReference type="Gene3D" id="3.40.190.10">
    <property type="entry name" value="Periplasmic binding protein-like II"/>
    <property type="match status" value="1"/>
</dbReference>
<dbReference type="PANTHER" id="PTHR42928:SF5">
    <property type="entry name" value="BLR1237 PROTEIN"/>
    <property type="match status" value="1"/>
</dbReference>
<dbReference type="Pfam" id="PF03401">
    <property type="entry name" value="TctC"/>
    <property type="match status" value="1"/>
</dbReference>
<comment type="similarity">
    <text evidence="1">Belongs to the UPF0065 (bug) family.</text>
</comment>
<evidence type="ECO:0000256" key="2">
    <source>
        <dbReference type="SAM" id="SignalP"/>
    </source>
</evidence>
<dbReference type="GeneID" id="56478889"/>
<dbReference type="SUPFAM" id="SSF53850">
    <property type="entry name" value="Periplasmic binding protein-like II"/>
    <property type="match status" value="1"/>
</dbReference>
<dbReference type="RefSeq" id="WP_003811475.1">
    <property type="nucleotide sequence ID" value="NC_019382.1"/>
</dbReference>
<accession>A0A0C6P013</accession>
<dbReference type="HOGENOM" id="CLU_045683_0_0_4"/>
<dbReference type="InterPro" id="IPR005064">
    <property type="entry name" value="BUG"/>
</dbReference>
<dbReference type="KEGG" id="bbh:BN112_0582"/>
<gene>
    <name evidence="3" type="ORF">BN112_0582</name>
</gene>
<sequence>MTSSPALTMTLRAVLALAATASLALGPAAPAAAETFPAKPVTLVVPFPPGGPTDTSARLFGAVMADKLGQPVIVENRAGAGGSVGTTVVTRAKPDGYTLLWGGTSSIVVAPALYTNLQYDPIKSFTPIGMAVRGPLILVSRPDLGPKDIGQLRDYAKNHDLSVASAGTGSIGHLTAEMFKSEAGARMLHVPYRGGAPALTDVMGGQVDLFFDTVTLLTPQIRAGKLRAYAVTGSQRYSGLPEVPTVAETIGKPFEAYSWFGLLAPAGTPAPAVQALTDALAAAAKDPEVIKQLSALGLEPVGDTPQEFAQAIRADLDKWTGVVRSAGVKPQ</sequence>
<feature type="signal peptide" evidence="2">
    <location>
        <begin position="1"/>
        <end position="33"/>
    </location>
</feature>
<dbReference type="PIRSF" id="PIRSF017082">
    <property type="entry name" value="YflP"/>
    <property type="match status" value="1"/>
</dbReference>
<evidence type="ECO:0000313" key="4">
    <source>
        <dbReference type="Proteomes" id="UP000007564"/>
    </source>
</evidence>
<feature type="chain" id="PRO_5002200329" evidence="2">
    <location>
        <begin position="34"/>
        <end position="331"/>
    </location>
</feature>
<dbReference type="Proteomes" id="UP000007564">
    <property type="component" value="Chromosome"/>
</dbReference>
<proteinExistence type="inferred from homology"/>
<dbReference type="AlphaFoldDB" id="A0A0C6P013"/>
<keyword evidence="2" id="KW-0732">Signal</keyword>
<dbReference type="OrthoDB" id="8889108at2"/>
<evidence type="ECO:0000256" key="1">
    <source>
        <dbReference type="ARBA" id="ARBA00006987"/>
    </source>
</evidence>
<reference evidence="3 4" key="1">
    <citation type="journal article" date="2012" name="BMC Genomics">
        <title>Comparative genomics of the classical Bordetella subspecies: the evolution and exchange of virulence-associated diversity amongst closely related pathogens.</title>
        <authorList>
            <person name="Park J."/>
            <person name="Zhang Y."/>
            <person name="Buboltz A.M."/>
            <person name="Zhang X."/>
            <person name="Schuster S.C."/>
            <person name="Ahuja U."/>
            <person name="Liu M."/>
            <person name="Miller J.F."/>
            <person name="Sebaihia M."/>
            <person name="Bentley S.D."/>
            <person name="Parkhill J."/>
            <person name="Harvill E.T."/>
        </authorList>
    </citation>
    <scope>NUCLEOTIDE SEQUENCE [LARGE SCALE GENOMIC DNA]</scope>
    <source>
        <strain evidence="3 4">253</strain>
    </source>
</reference>
<organism evidence="3 4">
    <name type="scientific">Bordetella bronchiseptica 253</name>
    <dbReference type="NCBI Taxonomy" id="568707"/>
    <lineage>
        <taxon>Bacteria</taxon>
        <taxon>Pseudomonadati</taxon>
        <taxon>Pseudomonadota</taxon>
        <taxon>Betaproteobacteria</taxon>
        <taxon>Burkholderiales</taxon>
        <taxon>Alcaligenaceae</taxon>
        <taxon>Bordetella</taxon>
    </lineage>
</organism>